<evidence type="ECO:0008006" key="3">
    <source>
        <dbReference type="Google" id="ProtNLM"/>
    </source>
</evidence>
<dbReference type="RefSeq" id="WP_007470067.1">
    <property type="nucleotide sequence ID" value="NZ_AMZO01000036.1"/>
</dbReference>
<dbReference type="OrthoDB" id="6652000at2"/>
<dbReference type="EMBL" id="AMZO01000036">
    <property type="protein sequence ID" value="ELR63721.1"/>
    <property type="molecule type" value="Genomic_DNA"/>
</dbReference>
<keyword evidence="2" id="KW-1185">Reference proteome</keyword>
<protein>
    <recommendedName>
        <fullName evidence="3">Integrase</fullName>
    </recommendedName>
</protein>
<evidence type="ECO:0000313" key="2">
    <source>
        <dbReference type="Proteomes" id="UP000011134"/>
    </source>
</evidence>
<comment type="caution">
    <text evidence="1">The sequence shown here is derived from an EMBL/GenBank/DDBJ whole genome shotgun (WGS) entry which is preliminary data.</text>
</comment>
<name>L8J4P6_9GAMM</name>
<dbReference type="Proteomes" id="UP000011134">
    <property type="component" value="Unassembled WGS sequence"/>
</dbReference>
<evidence type="ECO:0000313" key="1">
    <source>
        <dbReference type="EMBL" id="ELR63721.1"/>
    </source>
</evidence>
<proteinExistence type="predicted"/>
<organism evidence="1 2">
    <name type="scientific">Photobacterium marinum</name>
    <dbReference type="NCBI Taxonomy" id="1056511"/>
    <lineage>
        <taxon>Bacteria</taxon>
        <taxon>Pseudomonadati</taxon>
        <taxon>Pseudomonadota</taxon>
        <taxon>Gammaproteobacteria</taxon>
        <taxon>Vibrionales</taxon>
        <taxon>Vibrionaceae</taxon>
        <taxon>Photobacterium</taxon>
    </lineage>
</organism>
<dbReference type="PATRIC" id="fig|1056511.3.peg.4314"/>
<gene>
    <name evidence="1" type="ORF">C942_03390</name>
</gene>
<accession>L8J4P6</accession>
<dbReference type="AlphaFoldDB" id="L8J4P6"/>
<sequence length="614" mass="69843">MTTLKQVADKIFDSTKPSSGDRRAAIAFQDYLSLTGKNDVLASEFGEFQFIEFIQHLTSQKSTKAKYAISVAVRRLLGKEHKNEVVFPTNPSKWPTPQKPDAEHFEPLSTEELEILNSFIKKHIDLAYHKEEVFKESLTKGVVNKKIGTDFWRRENPDPSLKRFSKWKGNLRDTIATLYSGHPEFPNNTTDDMQKVGGKYHIPRNLAYTALKNPITTVMKRLSVQNINTFTPFMTDAPNLILADVLTYIYPDILELAAIKIAICLETAWSPDIVERIDPNDFIYDPIPIDGNWVFIKAPKEKGAAINTNTNIREQRIMIHPSSKSNTHSAYNLIKLLVKRTSRLRHGSLYDKAVKEINGYPSFVSLTTNAGIKIVAQHPERGDINRGAQNKQVQKELGYKLDLRQLRPTRLYLNEKEHKLPLLLQVALFGHSSSAITDEVYKGNAHFQQIRKDKLAVELNAICESIGDGSFKGKLIPLRRKTSIKKKILNIFTNQNGESPLAICNDPFSPDWQLSDEIGARPSPMPCKQFNKCLICSQSSVTNDNIPFVVDRYLYLDQIRRSIRAAQFDSIYRDEYEAAKEVVESWPYQEEISEAELRNAIDGYLLPPVISECN</sequence>
<reference evidence="1 2" key="1">
    <citation type="submission" date="2012-12" db="EMBL/GenBank/DDBJ databases">
        <title>Genome Assembly of Photobacterium sp. AK15.</title>
        <authorList>
            <person name="Khatri I."/>
            <person name="Vaidya B."/>
            <person name="Srinivas T.N.R."/>
            <person name="Subramanian S."/>
            <person name="Pinnaka A."/>
        </authorList>
    </citation>
    <scope>NUCLEOTIDE SEQUENCE [LARGE SCALE GENOMIC DNA]</scope>
    <source>
        <strain evidence="1 2">AK15</strain>
    </source>
</reference>